<proteinExistence type="predicted"/>
<dbReference type="EnsemblMetazoa" id="XM_017121862.2">
    <property type="protein sequence ID" value="XP_016977351.1"/>
    <property type="gene ID" value="LOC108043250"/>
</dbReference>
<evidence type="ECO:0000313" key="6">
    <source>
        <dbReference type="EnsemblMetazoa" id="XP_016977351.1"/>
    </source>
</evidence>
<dbReference type="GO" id="GO:0036297">
    <property type="term" value="P:interstrand cross-link repair"/>
    <property type="evidence" value="ECO:0007669"/>
    <property type="project" value="InterPro"/>
</dbReference>
<name>A0A6P4EW83_DRORH</name>
<sequence>MESKRDIYTGIIESTTFHYQAFAAERDELLQLLQKEVATNEALRQKLEEEDESNQCIAELQKAEISALAKKVFELENKLEQIKDENSCCICLEPWQADSDHRRISLYCGHLFGECCIREVLSNAEACPVCHQQADSNQLHYIYGPENIIS</sequence>
<dbReference type="PANTHER" id="PTHR16047:SF7">
    <property type="entry name" value="E3 UBIQUITIN-PROTEIN LIGASE RFWD3"/>
    <property type="match status" value="1"/>
</dbReference>
<organism evidence="8">
    <name type="scientific">Drosophila rhopaloa</name>
    <name type="common">Fruit fly</name>
    <dbReference type="NCBI Taxonomy" id="1041015"/>
    <lineage>
        <taxon>Eukaryota</taxon>
        <taxon>Metazoa</taxon>
        <taxon>Ecdysozoa</taxon>
        <taxon>Arthropoda</taxon>
        <taxon>Hexapoda</taxon>
        <taxon>Insecta</taxon>
        <taxon>Pterygota</taxon>
        <taxon>Neoptera</taxon>
        <taxon>Endopterygota</taxon>
        <taxon>Diptera</taxon>
        <taxon>Brachycera</taxon>
        <taxon>Muscomorpha</taxon>
        <taxon>Ephydroidea</taxon>
        <taxon>Drosophilidae</taxon>
        <taxon>Drosophila</taxon>
        <taxon>Sophophora</taxon>
    </lineage>
</organism>
<evidence type="ECO:0000256" key="4">
    <source>
        <dbReference type="SAM" id="Coils"/>
    </source>
</evidence>
<dbReference type="GO" id="GO:0004842">
    <property type="term" value="F:ubiquitin-protein transferase activity"/>
    <property type="evidence" value="ECO:0007669"/>
    <property type="project" value="InterPro"/>
</dbReference>
<gene>
    <name evidence="8" type="primary">LOC108043250</name>
    <name evidence="6" type="synonym">108043250</name>
</gene>
<dbReference type="Pfam" id="PF13639">
    <property type="entry name" value="zf-RING_2"/>
    <property type="match status" value="1"/>
</dbReference>
<dbReference type="Gene3D" id="3.30.40.10">
    <property type="entry name" value="Zinc/RING finger domain, C3HC4 (zinc finger)"/>
    <property type="match status" value="1"/>
</dbReference>
<feature type="domain" description="RING-type" evidence="5">
    <location>
        <begin position="88"/>
        <end position="131"/>
    </location>
</feature>
<feature type="coiled-coil region" evidence="4">
    <location>
        <begin position="26"/>
        <end position="85"/>
    </location>
</feature>
<dbReference type="RefSeq" id="XP_016977351.1">
    <property type="nucleotide sequence ID" value="XM_017121862.1"/>
</dbReference>
<evidence type="ECO:0000256" key="2">
    <source>
        <dbReference type="ARBA" id="ARBA00022833"/>
    </source>
</evidence>
<keyword evidence="1 3" id="KW-0479">Metal-binding</keyword>
<evidence type="ECO:0000259" key="5">
    <source>
        <dbReference type="PROSITE" id="PS50089"/>
    </source>
</evidence>
<dbReference type="Proteomes" id="UP001652680">
    <property type="component" value="Unassembled WGS sequence"/>
</dbReference>
<dbReference type="GO" id="GO:0005634">
    <property type="term" value="C:nucleus"/>
    <property type="evidence" value="ECO:0007669"/>
    <property type="project" value="InterPro"/>
</dbReference>
<protein>
    <submittedName>
        <fullName evidence="8">E3 ubiquitin-protein ligase RNF4-like</fullName>
    </submittedName>
</protein>
<keyword evidence="7" id="KW-1185">Reference proteome</keyword>
<evidence type="ECO:0000256" key="3">
    <source>
        <dbReference type="PROSITE-ProRule" id="PRU00175"/>
    </source>
</evidence>
<dbReference type="SUPFAM" id="SSF57850">
    <property type="entry name" value="RING/U-box"/>
    <property type="match status" value="1"/>
</dbReference>
<accession>A0A6P4EW83</accession>
<dbReference type="PROSITE" id="PS50089">
    <property type="entry name" value="ZF_RING_2"/>
    <property type="match status" value="1"/>
</dbReference>
<keyword evidence="1 3" id="KW-0863">Zinc-finger</keyword>
<dbReference type="AlphaFoldDB" id="A0A6P4EW83"/>
<evidence type="ECO:0000313" key="8">
    <source>
        <dbReference type="RefSeq" id="XP_016977351.1"/>
    </source>
</evidence>
<reference evidence="7" key="1">
    <citation type="journal article" date="2021" name="Elife">
        <title>Highly contiguous assemblies of 101 drosophilid genomes.</title>
        <authorList>
            <person name="Kim B.Y."/>
            <person name="Wang J.R."/>
            <person name="Miller D.E."/>
            <person name="Barmina O."/>
            <person name="Delaney E."/>
            <person name="Thompson A."/>
            <person name="Comeault A.A."/>
            <person name="Peede D."/>
            <person name="D'Agostino E.R."/>
            <person name="Pelaez J."/>
            <person name="Aguilar J.M."/>
            <person name="Haji D."/>
            <person name="Matsunaga T."/>
            <person name="Armstrong E.E."/>
            <person name="Zych M."/>
            <person name="Ogawa Y."/>
            <person name="Stamenkovic-Radak M."/>
            <person name="Jelic M."/>
            <person name="Veselinovic M.S."/>
            <person name="Tanaskovic M."/>
            <person name="Eric P."/>
            <person name="Gao J.J."/>
            <person name="Katoh T.K."/>
            <person name="Toda M.J."/>
            <person name="Watabe H."/>
            <person name="Watada M."/>
            <person name="Davis J.S."/>
            <person name="Moyle L.C."/>
            <person name="Manoli G."/>
            <person name="Bertolini E."/>
            <person name="Kostal V."/>
            <person name="Hawley R.S."/>
            <person name="Takahashi A."/>
            <person name="Jones C.D."/>
            <person name="Price D.K."/>
            <person name="Whiteman N."/>
            <person name="Kopp A."/>
            <person name="Matute D.R."/>
            <person name="Petrov D.A."/>
        </authorList>
    </citation>
    <scope>NUCLEOTIDE SEQUENCE [LARGE SCALE GENOMIC DNA]</scope>
</reference>
<dbReference type="GO" id="GO:0008270">
    <property type="term" value="F:zinc ion binding"/>
    <property type="evidence" value="ECO:0007669"/>
    <property type="project" value="UniProtKB-KW"/>
</dbReference>
<evidence type="ECO:0000256" key="1">
    <source>
        <dbReference type="ARBA" id="ARBA00022771"/>
    </source>
</evidence>
<keyword evidence="2" id="KW-0862">Zinc</keyword>
<dbReference type="OrthoDB" id="5600418at2759"/>
<evidence type="ECO:0000313" key="7">
    <source>
        <dbReference type="Proteomes" id="UP001652680"/>
    </source>
</evidence>
<reference evidence="6" key="3">
    <citation type="submission" date="2025-05" db="UniProtKB">
        <authorList>
            <consortium name="EnsemblMetazoa"/>
        </authorList>
    </citation>
    <scope>IDENTIFICATION</scope>
</reference>
<dbReference type="GeneID" id="108043250"/>
<dbReference type="PANTHER" id="PTHR16047">
    <property type="entry name" value="RFWD3 PROTEIN"/>
    <property type="match status" value="1"/>
</dbReference>
<keyword evidence="4" id="KW-0175">Coiled coil</keyword>
<reference evidence="8" key="2">
    <citation type="submission" date="2025-04" db="UniProtKB">
        <authorList>
            <consortium name="RefSeq"/>
        </authorList>
    </citation>
    <scope>IDENTIFICATION</scope>
</reference>
<dbReference type="InterPro" id="IPR037381">
    <property type="entry name" value="RFWD3"/>
</dbReference>
<dbReference type="GO" id="GO:0016567">
    <property type="term" value="P:protein ubiquitination"/>
    <property type="evidence" value="ECO:0007669"/>
    <property type="project" value="InterPro"/>
</dbReference>
<dbReference type="InterPro" id="IPR013083">
    <property type="entry name" value="Znf_RING/FYVE/PHD"/>
</dbReference>
<dbReference type="InterPro" id="IPR001841">
    <property type="entry name" value="Znf_RING"/>
</dbReference>